<dbReference type="Proteomes" id="UP000192578">
    <property type="component" value="Unassembled WGS sequence"/>
</dbReference>
<evidence type="ECO:0000313" key="3">
    <source>
        <dbReference type="EMBL" id="OQV24564.1"/>
    </source>
</evidence>
<feature type="compositionally biased region" description="Basic and acidic residues" evidence="2">
    <location>
        <begin position="750"/>
        <end position="759"/>
    </location>
</feature>
<name>A0A1W0XAX5_HYPEX</name>
<reference evidence="4" key="1">
    <citation type="submission" date="2017-01" db="EMBL/GenBank/DDBJ databases">
        <title>Comparative genomics of anhydrobiosis in the tardigrade Hypsibius dujardini.</title>
        <authorList>
            <person name="Yoshida Y."/>
            <person name="Koutsovoulos G."/>
            <person name="Laetsch D."/>
            <person name="Stevens L."/>
            <person name="Kumar S."/>
            <person name="Horikawa D."/>
            <person name="Ishino K."/>
            <person name="Komine S."/>
            <person name="Tomita M."/>
            <person name="Blaxter M."/>
            <person name="Arakawa K."/>
        </authorList>
    </citation>
    <scope>NUCLEOTIDE SEQUENCE [LARGE SCALE GENOMIC DNA]</scope>
    <source>
        <strain evidence="4">Z151</strain>
    </source>
</reference>
<proteinExistence type="predicted"/>
<feature type="region of interest" description="Disordered" evidence="2">
    <location>
        <begin position="670"/>
        <end position="702"/>
    </location>
</feature>
<evidence type="ECO:0000256" key="1">
    <source>
        <dbReference type="SAM" id="Coils"/>
    </source>
</evidence>
<dbReference type="OrthoDB" id="10639298at2759"/>
<dbReference type="EMBL" id="MTYJ01000006">
    <property type="protein sequence ID" value="OQV24564.1"/>
    <property type="molecule type" value="Genomic_DNA"/>
</dbReference>
<feature type="compositionally biased region" description="Low complexity" evidence="2">
    <location>
        <begin position="820"/>
        <end position="835"/>
    </location>
</feature>
<organism evidence="3 4">
    <name type="scientific">Hypsibius exemplaris</name>
    <name type="common">Freshwater tardigrade</name>
    <dbReference type="NCBI Taxonomy" id="2072580"/>
    <lineage>
        <taxon>Eukaryota</taxon>
        <taxon>Metazoa</taxon>
        <taxon>Ecdysozoa</taxon>
        <taxon>Tardigrada</taxon>
        <taxon>Eutardigrada</taxon>
        <taxon>Parachela</taxon>
        <taxon>Hypsibioidea</taxon>
        <taxon>Hypsibiidae</taxon>
        <taxon>Hypsibius</taxon>
    </lineage>
</organism>
<evidence type="ECO:0000256" key="2">
    <source>
        <dbReference type="SAM" id="MobiDB-lite"/>
    </source>
</evidence>
<sequence>MSFIYNMFKALKVLPMRNPKWTIESAEKFKRKGSWTDFAAALNMDYETFRKMDTKYNIPGESHCRNLEDRLRRFLQANQPVNVALVPLRVEAVERTKYRSEWEDAVKKELDSFDKKAEADALAAKAALIAASPLDVVPSARSGVCVPKLSKSAAKLPSKSEIPADCPVSPVAAAHSGKSGTDLKSETAALLQRPSVSAPIVAFATLPERVKSKKSLVFNRQSYLTDIRKKAEEYRKQKEDEAKVKQELWMDLIIEKKHSRELESALQVIRKINKKAELDRAQARAELYKRREKFDCLCATVFRHQEEDEARQYEFVRIMVNNGFWEMLGDNVLSEEKLKTWCEKADLRYFPEIYQVLCRRYAFCNKVVLDHFTEHFLDVAQTVAAEEGDDFTPLVDPDAVAVHEALPAEPPQHDPEPLFNDKNVIEEKVISLQITNGSELFRSDQPTLFYSNIEMEEYRVITTQFPYDELGWMSAFVAPSVLDDRNLGHIISCVINGEEWRPPQPLEFKYCQKFISLWISGKRSSPLKKAVIAKLAMTYNLEVISVAGLVQEAVEAALQMQPDPNETKEKGGRRKSKDGSGTNTGKKGSISKLGRRKSRSLAASLSSLVSAGRNSPRDGFLQRLLRTLVEDGALDAMTVVDLIEQAIYMRIMHPKAKTPEQLLEAANAAETAKVGKDRGGGVKKDHPSGQEVKHHGRADSKTRMAHESRMLLEKKDELTPCFGWILTDLPMSVDVLQAIEQRLGVLSTEHEPPRNKWEESQLIPDSFGPKPRPKPRSFFGAILQIEFANEPELLSDFLAPGELPELSEEPPPEDVPPPVELQKATKSTGKGAKTSSPDDEEEIYQPVDVKRQLMKYLDTFDGPTDSAWNDVGKFYSNFVLEHRERYSDWRDPQAAFEAVMRTVESVMKLNRTVCSFQVSPEAQAQINLVLKDLCQYIWDYRTVIRLQLAQRMIGTKIGKSVVHYLFKQDVRLVRDVYCKMETQLREVASKSLDKVRKTVGLAIYRKSVFPLEERLTASLDLASIPKSPPNIQTMSAHLKFDCDDYTQPLQYNQPENFECLEDLQSEMLRLKHLQTPLDTTVVQGGYTDKVFLQNRLDNAVASFADKVSCWHRKNELVANVYELDPPPAEPSVFDFPYLGRDTHQEVFENWRAVEEGHAQNILRILPLLKIADCGLAANTKHVKEVFSGCIRTSNRTVETLMSDFATGYNRVHGLYPDIHLGLNWRKKLDALYLSMCNLVDYRHTGMQCCLRKLMGRSGFTEVVCSFRNACLELFQAEIDHFRGILLFLWRTYKTVVPQEEEADQQPVYPDMKMPLYLLEDQPLLEARKFIGDYDLEVPVTYDESMTCGDTREEQRIFLKILTDDDEFWFNCLQSMRVFLDKCGKAFLESLENRPAGVEAICSDVVPVPPKLDHEIPRSGLPSATSMRTFSISPPSTLFPSPSDTENSDNWLDIFEEHDFDDLLATVRDDIVKRQELKRTIAAEKAANHVVDPPKPPATDLEERFSPIIDVFHRERHGKDACWKKQEKFIRYILKKTANQEINHSMLKLCRIAVEGTRKANVVRAIAAETFCLLDSWLRNVHSAEQNYVDRFVDNALAALQPDEAVSRHDAKRWTPLVPPPAPVTE</sequence>
<feature type="region of interest" description="Disordered" evidence="2">
    <location>
        <begin position="750"/>
        <end position="771"/>
    </location>
</feature>
<protein>
    <submittedName>
        <fullName evidence="3">Uncharacterized protein</fullName>
    </submittedName>
</protein>
<keyword evidence="1" id="KW-0175">Coiled coil</keyword>
<gene>
    <name evidence="3" type="ORF">BV898_01624</name>
</gene>
<keyword evidence="4" id="KW-1185">Reference proteome</keyword>
<feature type="compositionally biased region" description="Basic and acidic residues" evidence="2">
    <location>
        <begin position="673"/>
        <end position="702"/>
    </location>
</feature>
<feature type="coiled-coil region" evidence="1">
    <location>
        <begin position="224"/>
        <end position="291"/>
    </location>
</feature>
<feature type="region of interest" description="Disordered" evidence="2">
    <location>
        <begin position="560"/>
        <end position="598"/>
    </location>
</feature>
<feature type="region of interest" description="Disordered" evidence="2">
    <location>
        <begin position="802"/>
        <end position="844"/>
    </location>
</feature>
<accession>A0A1W0XAX5</accession>
<evidence type="ECO:0000313" key="4">
    <source>
        <dbReference type="Proteomes" id="UP000192578"/>
    </source>
</evidence>
<comment type="caution">
    <text evidence="3">The sequence shown here is derived from an EMBL/GenBank/DDBJ whole genome shotgun (WGS) entry which is preliminary data.</text>
</comment>